<dbReference type="STRING" id="81972.D7LXZ2"/>
<dbReference type="InterPro" id="IPR056122">
    <property type="entry name" value="DUF7705"/>
</dbReference>
<feature type="domain" description="DUF7705" evidence="1">
    <location>
        <begin position="118"/>
        <end position="157"/>
    </location>
</feature>
<evidence type="ECO:0000259" key="1">
    <source>
        <dbReference type="Pfam" id="PF24804"/>
    </source>
</evidence>
<proteinExistence type="predicted"/>
<dbReference type="Proteomes" id="UP000008694">
    <property type="component" value="Unassembled WGS sequence"/>
</dbReference>
<accession>D7LXZ2</accession>
<sequence>MRFLQKQKKAIIQIFQIATSYLFTAINHARNSPLPRAYSTSSSSRASSIWFCNSLRNEIMNDEYQCRRSCVHTDSKWSIGPRISREERGWLDWRFKNLGARCWSSLKSSLLLLGNIDYDPGTKPAKRVWISINVAEIHVSNRQETVEWTVSDFDVLVPQKQTRSL</sequence>
<reference evidence="3" key="1">
    <citation type="journal article" date="2011" name="Nat. Genet.">
        <title>The Arabidopsis lyrata genome sequence and the basis of rapid genome size change.</title>
        <authorList>
            <person name="Hu T.T."/>
            <person name="Pattyn P."/>
            <person name="Bakker E.G."/>
            <person name="Cao J."/>
            <person name="Cheng J.-F."/>
            <person name="Clark R.M."/>
            <person name="Fahlgren N."/>
            <person name="Fawcett J.A."/>
            <person name="Grimwood J."/>
            <person name="Gundlach H."/>
            <person name="Haberer G."/>
            <person name="Hollister J.D."/>
            <person name="Ossowski S."/>
            <person name="Ottilar R.P."/>
            <person name="Salamov A.A."/>
            <person name="Schneeberger K."/>
            <person name="Spannagl M."/>
            <person name="Wang X."/>
            <person name="Yang L."/>
            <person name="Nasrallah M.E."/>
            <person name="Bergelson J."/>
            <person name="Carrington J.C."/>
            <person name="Gaut B.S."/>
            <person name="Schmutz J."/>
            <person name="Mayer K.F.X."/>
            <person name="Van de Peer Y."/>
            <person name="Grigoriev I.V."/>
            <person name="Nordborg M."/>
            <person name="Weigel D."/>
            <person name="Guo Y.-L."/>
        </authorList>
    </citation>
    <scope>NUCLEOTIDE SEQUENCE [LARGE SCALE GENOMIC DNA]</scope>
    <source>
        <strain evidence="3">cv. MN47</strain>
    </source>
</reference>
<keyword evidence="3" id="KW-1185">Reference proteome</keyword>
<organism evidence="3">
    <name type="scientific">Arabidopsis lyrata subsp. lyrata</name>
    <name type="common">Lyre-leaved rock-cress</name>
    <dbReference type="NCBI Taxonomy" id="81972"/>
    <lineage>
        <taxon>Eukaryota</taxon>
        <taxon>Viridiplantae</taxon>
        <taxon>Streptophyta</taxon>
        <taxon>Embryophyta</taxon>
        <taxon>Tracheophyta</taxon>
        <taxon>Spermatophyta</taxon>
        <taxon>Magnoliopsida</taxon>
        <taxon>eudicotyledons</taxon>
        <taxon>Gunneridae</taxon>
        <taxon>Pentapetalae</taxon>
        <taxon>rosids</taxon>
        <taxon>malvids</taxon>
        <taxon>Brassicales</taxon>
        <taxon>Brassicaceae</taxon>
        <taxon>Camelineae</taxon>
        <taxon>Arabidopsis</taxon>
    </lineage>
</organism>
<protein>
    <recommendedName>
        <fullName evidence="1">DUF7705 domain-containing protein</fullName>
    </recommendedName>
</protein>
<dbReference type="EMBL" id="GL348718">
    <property type="protein sequence ID" value="EFH50856.1"/>
    <property type="molecule type" value="Genomic_DNA"/>
</dbReference>
<dbReference type="AlphaFoldDB" id="D7LXZ2"/>
<dbReference type="Gramene" id="fgenesh1_pm.C_scaffold_6002391">
    <property type="protein sequence ID" value="fgenesh1_pm.C_scaffold_6002391"/>
    <property type="gene ID" value="fgenesh1_pm.C_scaffold_6002391"/>
</dbReference>
<gene>
    <name evidence="2" type="ORF">ARALYDRAFT_327171</name>
</gene>
<name>D7LXZ2_ARALL</name>
<dbReference type="HOGENOM" id="CLU_1613071_0_0_1"/>
<dbReference type="Pfam" id="PF24804">
    <property type="entry name" value="DUF7705"/>
    <property type="match status" value="1"/>
</dbReference>
<evidence type="ECO:0000313" key="2">
    <source>
        <dbReference type="EMBL" id="EFH50856.1"/>
    </source>
</evidence>
<evidence type="ECO:0000313" key="3">
    <source>
        <dbReference type="Proteomes" id="UP000008694"/>
    </source>
</evidence>